<dbReference type="InParanoid" id="L9K8X6"/>
<gene>
    <name evidence="2" type="ORF">TREES_T100021582</name>
</gene>
<reference evidence="3" key="1">
    <citation type="submission" date="2012-07" db="EMBL/GenBank/DDBJ databases">
        <title>Genome of the Chinese tree shrew, a rising model animal genetically related to primates.</title>
        <authorList>
            <person name="Zhang G."/>
            <person name="Fan Y."/>
            <person name="Yao Y."/>
            <person name="Huang Z."/>
        </authorList>
    </citation>
    <scope>NUCLEOTIDE SEQUENCE [LARGE SCALE GENOMIC DNA]</scope>
</reference>
<accession>L9K8X6</accession>
<keyword evidence="3" id="KW-1185">Reference proteome</keyword>
<protein>
    <submittedName>
        <fullName evidence="2">Uncharacterized protein</fullName>
    </submittedName>
</protein>
<feature type="compositionally biased region" description="Basic and acidic residues" evidence="1">
    <location>
        <begin position="68"/>
        <end position="77"/>
    </location>
</feature>
<sequence>MQWESEIRELEWEERSTVPGWGRWHTQKSLCQDAFDPSGLHIHVRGARRAILCSNDLRLTGQTATSTGREKERERTYPRSQLSEKNLSVLNLHVEPDGLKQTTLQRFGDHERKPMTALKEIVAMCGTNRLAAYPS</sequence>
<dbReference type="Proteomes" id="UP000011518">
    <property type="component" value="Unassembled WGS sequence"/>
</dbReference>
<name>L9K8X6_TUPCH</name>
<evidence type="ECO:0000313" key="3">
    <source>
        <dbReference type="Proteomes" id="UP000011518"/>
    </source>
</evidence>
<organism evidence="2 3">
    <name type="scientific">Tupaia chinensis</name>
    <name type="common">Chinese tree shrew</name>
    <name type="synonym">Tupaia belangeri chinensis</name>
    <dbReference type="NCBI Taxonomy" id="246437"/>
    <lineage>
        <taxon>Eukaryota</taxon>
        <taxon>Metazoa</taxon>
        <taxon>Chordata</taxon>
        <taxon>Craniata</taxon>
        <taxon>Vertebrata</taxon>
        <taxon>Euteleostomi</taxon>
        <taxon>Mammalia</taxon>
        <taxon>Eutheria</taxon>
        <taxon>Euarchontoglires</taxon>
        <taxon>Scandentia</taxon>
        <taxon>Tupaiidae</taxon>
        <taxon>Tupaia</taxon>
    </lineage>
</organism>
<evidence type="ECO:0000256" key="1">
    <source>
        <dbReference type="SAM" id="MobiDB-lite"/>
    </source>
</evidence>
<feature type="region of interest" description="Disordered" evidence="1">
    <location>
        <begin position="61"/>
        <end position="80"/>
    </location>
</feature>
<reference evidence="3" key="2">
    <citation type="journal article" date="2013" name="Nat. Commun.">
        <title>Genome of the Chinese tree shrew.</title>
        <authorList>
            <person name="Fan Y."/>
            <person name="Huang Z.Y."/>
            <person name="Cao C.C."/>
            <person name="Chen C.S."/>
            <person name="Chen Y.X."/>
            <person name="Fan D.D."/>
            <person name="He J."/>
            <person name="Hou H.L."/>
            <person name="Hu L."/>
            <person name="Hu X.T."/>
            <person name="Jiang X.T."/>
            <person name="Lai R."/>
            <person name="Lang Y.S."/>
            <person name="Liang B."/>
            <person name="Liao S.G."/>
            <person name="Mu D."/>
            <person name="Ma Y.Y."/>
            <person name="Niu Y.Y."/>
            <person name="Sun X.Q."/>
            <person name="Xia J.Q."/>
            <person name="Xiao J."/>
            <person name="Xiong Z.Q."/>
            <person name="Xu L."/>
            <person name="Yang L."/>
            <person name="Zhang Y."/>
            <person name="Zhao W."/>
            <person name="Zhao X.D."/>
            <person name="Zheng Y.T."/>
            <person name="Zhou J.M."/>
            <person name="Zhu Y.B."/>
            <person name="Zhang G.J."/>
            <person name="Wang J."/>
            <person name="Yao Y.G."/>
        </authorList>
    </citation>
    <scope>NUCLEOTIDE SEQUENCE [LARGE SCALE GENOMIC DNA]</scope>
</reference>
<proteinExistence type="predicted"/>
<dbReference type="AlphaFoldDB" id="L9K8X6"/>
<dbReference type="EMBL" id="KB320907">
    <property type="protein sequence ID" value="ELW57887.1"/>
    <property type="molecule type" value="Genomic_DNA"/>
</dbReference>
<evidence type="ECO:0000313" key="2">
    <source>
        <dbReference type="EMBL" id="ELW57887.1"/>
    </source>
</evidence>